<name>A0A7W5FD01_9ACTN</name>
<dbReference type="EMBL" id="JACHXF010000002">
    <property type="protein sequence ID" value="MBB3093909.1"/>
    <property type="molecule type" value="Genomic_DNA"/>
</dbReference>
<feature type="region of interest" description="Disordered" evidence="1">
    <location>
        <begin position="188"/>
        <end position="211"/>
    </location>
</feature>
<organism evidence="2 3">
    <name type="scientific">Actinoplanes campanulatus</name>
    <dbReference type="NCBI Taxonomy" id="113559"/>
    <lineage>
        <taxon>Bacteria</taxon>
        <taxon>Bacillati</taxon>
        <taxon>Actinomycetota</taxon>
        <taxon>Actinomycetes</taxon>
        <taxon>Micromonosporales</taxon>
        <taxon>Micromonosporaceae</taxon>
        <taxon>Actinoplanes</taxon>
    </lineage>
</organism>
<reference evidence="2 3" key="1">
    <citation type="submission" date="2020-08" db="EMBL/GenBank/DDBJ databases">
        <title>Genomic Encyclopedia of Type Strains, Phase III (KMG-III): the genomes of soil and plant-associated and newly described type strains.</title>
        <authorList>
            <person name="Whitman W."/>
        </authorList>
    </citation>
    <scope>NUCLEOTIDE SEQUENCE [LARGE SCALE GENOMIC DNA]</scope>
    <source>
        <strain evidence="2 3">CECT 3287</strain>
    </source>
</reference>
<evidence type="ECO:0000313" key="3">
    <source>
        <dbReference type="Proteomes" id="UP000590749"/>
    </source>
</evidence>
<dbReference type="RefSeq" id="WP_183217987.1">
    <property type="nucleotide sequence ID" value="NZ_BMPW01000015.1"/>
</dbReference>
<evidence type="ECO:0000313" key="2">
    <source>
        <dbReference type="EMBL" id="MBB3093909.1"/>
    </source>
</evidence>
<evidence type="ECO:0000256" key="1">
    <source>
        <dbReference type="SAM" id="MobiDB-lite"/>
    </source>
</evidence>
<comment type="caution">
    <text evidence="2">The sequence shown here is derived from an EMBL/GenBank/DDBJ whole genome shotgun (WGS) entry which is preliminary data.</text>
</comment>
<dbReference type="AlphaFoldDB" id="A0A7W5FD01"/>
<protein>
    <submittedName>
        <fullName evidence="2">Uncharacterized protein</fullName>
    </submittedName>
</protein>
<accession>A0A7W5FD01</accession>
<keyword evidence="3" id="KW-1185">Reference proteome</keyword>
<proteinExistence type="predicted"/>
<dbReference type="Proteomes" id="UP000590749">
    <property type="component" value="Unassembled WGS sequence"/>
</dbReference>
<sequence length="211" mass="23120">MPGFREIQQQEAEQIAAGWKSMVGMIEHLSAGRPVQPVQPTIMCRPGEEQYGTLPADVSLYCGADYSYSGGTFASGGLLFTAAAMAAGAAYHANQRRKAEEASRPQWRPWGRFPAIITNRRVLLMIEQWSSFELEHLLMIEPSPMQYSVALHFEGSYPIMLRGPWVPWATVTLCGAMFGKPWPPGFVPPPELQGIGGPAPQAPQQELPPGP</sequence>
<gene>
    <name evidence="2" type="ORF">FHR83_001558</name>
</gene>